<feature type="transmembrane region" description="Helical" evidence="8">
    <location>
        <begin position="242"/>
        <end position="260"/>
    </location>
</feature>
<evidence type="ECO:0000313" key="10">
    <source>
        <dbReference type="Proteomes" id="UP000559117"/>
    </source>
</evidence>
<dbReference type="Pfam" id="PF03547">
    <property type="entry name" value="Mem_trans"/>
    <property type="match status" value="1"/>
</dbReference>
<evidence type="ECO:0000256" key="3">
    <source>
        <dbReference type="ARBA" id="ARBA00022448"/>
    </source>
</evidence>
<keyword evidence="4" id="KW-1003">Cell membrane</keyword>
<feature type="transmembrane region" description="Helical" evidence="8">
    <location>
        <begin position="6"/>
        <end position="25"/>
    </location>
</feature>
<dbReference type="PANTHER" id="PTHR36838">
    <property type="entry name" value="AUXIN EFFLUX CARRIER FAMILY PROTEIN"/>
    <property type="match status" value="1"/>
</dbReference>
<evidence type="ECO:0000256" key="5">
    <source>
        <dbReference type="ARBA" id="ARBA00022692"/>
    </source>
</evidence>
<keyword evidence="7 8" id="KW-0472">Membrane</keyword>
<evidence type="ECO:0000313" key="9">
    <source>
        <dbReference type="EMBL" id="MBB5336206.1"/>
    </source>
</evidence>
<keyword evidence="5 8" id="KW-0812">Transmembrane</keyword>
<gene>
    <name evidence="9" type="ORF">HNR32_001354</name>
</gene>
<feature type="transmembrane region" description="Helical" evidence="8">
    <location>
        <begin position="37"/>
        <end position="55"/>
    </location>
</feature>
<feature type="transmembrane region" description="Helical" evidence="8">
    <location>
        <begin position="130"/>
        <end position="150"/>
    </location>
</feature>
<dbReference type="Proteomes" id="UP000559117">
    <property type="component" value="Unassembled WGS sequence"/>
</dbReference>
<accession>A0A840UGF9</accession>
<organism evidence="9 10">
    <name type="scientific">Pectinatus brassicae</name>
    <dbReference type="NCBI Taxonomy" id="862415"/>
    <lineage>
        <taxon>Bacteria</taxon>
        <taxon>Bacillati</taxon>
        <taxon>Bacillota</taxon>
        <taxon>Negativicutes</taxon>
        <taxon>Selenomonadales</taxon>
        <taxon>Selenomonadaceae</taxon>
        <taxon>Pectinatus</taxon>
    </lineage>
</organism>
<evidence type="ECO:0000256" key="4">
    <source>
        <dbReference type="ARBA" id="ARBA00022475"/>
    </source>
</evidence>
<proteinExistence type="inferred from homology"/>
<feature type="transmembrane region" description="Helical" evidence="8">
    <location>
        <begin position="266"/>
        <end position="285"/>
    </location>
</feature>
<feature type="transmembrane region" description="Helical" evidence="8">
    <location>
        <begin position="67"/>
        <end position="89"/>
    </location>
</feature>
<comment type="similarity">
    <text evidence="2">Belongs to the auxin efflux carrier (TC 2.A.69) family.</text>
</comment>
<name>A0A840UGF9_9FIRM</name>
<feature type="transmembrane region" description="Helical" evidence="8">
    <location>
        <begin position="292"/>
        <end position="313"/>
    </location>
</feature>
<evidence type="ECO:0000256" key="1">
    <source>
        <dbReference type="ARBA" id="ARBA00004651"/>
    </source>
</evidence>
<feature type="transmembrane region" description="Helical" evidence="8">
    <location>
        <begin position="203"/>
        <end position="221"/>
    </location>
</feature>
<keyword evidence="6 8" id="KW-1133">Transmembrane helix</keyword>
<keyword evidence="3" id="KW-0813">Transport</keyword>
<keyword evidence="10" id="KW-1185">Reference proteome</keyword>
<evidence type="ECO:0000256" key="8">
    <source>
        <dbReference type="SAM" id="Phobius"/>
    </source>
</evidence>
<protein>
    <submittedName>
        <fullName evidence="9">Uncharacterized protein</fullName>
    </submittedName>
</protein>
<reference evidence="9 10" key="1">
    <citation type="submission" date="2020-08" db="EMBL/GenBank/DDBJ databases">
        <title>Genomic Encyclopedia of Type Strains, Phase IV (KMG-IV): sequencing the most valuable type-strain genomes for metagenomic binning, comparative biology and taxonomic classification.</title>
        <authorList>
            <person name="Goeker M."/>
        </authorList>
    </citation>
    <scope>NUCLEOTIDE SEQUENCE [LARGE SCALE GENOMIC DNA]</scope>
    <source>
        <strain evidence="9 10">DSM 24661</strain>
    </source>
</reference>
<dbReference type="AlphaFoldDB" id="A0A840UGF9"/>
<evidence type="ECO:0000256" key="2">
    <source>
        <dbReference type="ARBA" id="ARBA00010145"/>
    </source>
</evidence>
<comment type="subcellular location">
    <subcellularLocation>
        <location evidence="1">Cell membrane</location>
        <topology evidence="1">Multi-pass membrane protein</topology>
    </subcellularLocation>
</comment>
<feature type="transmembrane region" description="Helical" evidence="8">
    <location>
        <begin position="171"/>
        <end position="191"/>
    </location>
</feature>
<dbReference type="GO" id="GO:0055085">
    <property type="term" value="P:transmembrane transport"/>
    <property type="evidence" value="ECO:0007669"/>
    <property type="project" value="InterPro"/>
</dbReference>
<dbReference type="RefSeq" id="WP_183860940.1">
    <property type="nucleotide sequence ID" value="NZ_JACHFH010000014.1"/>
</dbReference>
<dbReference type="PANTHER" id="PTHR36838:SF1">
    <property type="entry name" value="SLR1864 PROTEIN"/>
    <property type="match status" value="1"/>
</dbReference>
<feature type="transmembrane region" description="Helical" evidence="8">
    <location>
        <begin position="101"/>
        <end position="124"/>
    </location>
</feature>
<dbReference type="GO" id="GO:0005886">
    <property type="term" value="C:plasma membrane"/>
    <property type="evidence" value="ECO:0007669"/>
    <property type="project" value="UniProtKB-SubCell"/>
</dbReference>
<evidence type="ECO:0000256" key="6">
    <source>
        <dbReference type="ARBA" id="ARBA00022989"/>
    </source>
</evidence>
<dbReference type="Gene3D" id="1.20.1530.20">
    <property type="match status" value="1"/>
</dbReference>
<dbReference type="EMBL" id="JACHFH010000014">
    <property type="protein sequence ID" value="MBB5336206.1"/>
    <property type="molecule type" value="Genomic_DNA"/>
</dbReference>
<dbReference type="InterPro" id="IPR038770">
    <property type="entry name" value="Na+/solute_symporter_sf"/>
</dbReference>
<dbReference type="InterPro" id="IPR004776">
    <property type="entry name" value="Mem_transp_PIN-like"/>
</dbReference>
<evidence type="ECO:0000256" key="7">
    <source>
        <dbReference type="ARBA" id="ARBA00023136"/>
    </source>
</evidence>
<comment type="caution">
    <text evidence="9">The sequence shown here is derived from an EMBL/GenBank/DDBJ whole genome shotgun (WGS) entry which is preliminary data.</text>
</comment>
<sequence>MTVFLHAIAGVLTLLLMGLAGYFMAYKQWITPDNKSLLPKLVNYISLPLFFIYNLTTTFSKDKLLHLISGAAIPFIAMIICFLISFLLVRLLDIRQNHRGTFCSSFTNSNSIFVGIPVTVALFGQDAVPYALLFFFANTTLFWSLGNALIQSDANKKSCWRDYLTLATLRKIFSPPICGFLLAILFILLNIKLPAFIMDTAKYLGNMTTPVALIFIGATLYSMNFRKISFNRDLNGVLFGRFIIAPLITFIVASFFPIPTLMLKDFIIMASLPAMIQTVLLSSLYKADVEYATTIVSLTTVASIITIPIYMLLFSFM</sequence>